<comment type="caution">
    <text evidence="1">The sequence shown here is derived from an EMBL/GenBank/DDBJ whole genome shotgun (WGS) entry which is preliminary data.</text>
</comment>
<dbReference type="AlphaFoldDB" id="A0A9P6HIP3"/>
<reference evidence="1" key="1">
    <citation type="journal article" date="2020" name="Nat. Commun.">
        <title>Large-scale genome sequencing of mycorrhizal fungi provides insights into the early evolution of symbiotic traits.</title>
        <authorList>
            <person name="Miyauchi S."/>
            <person name="Kiss E."/>
            <person name="Kuo A."/>
            <person name="Drula E."/>
            <person name="Kohler A."/>
            <person name="Sanchez-Garcia M."/>
            <person name="Morin E."/>
            <person name="Andreopoulos B."/>
            <person name="Barry K.W."/>
            <person name="Bonito G."/>
            <person name="Buee M."/>
            <person name="Carver A."/>
            <person name="Chen C."/>
            <person name="Cichocki N."/>
            <person name="Clum A."/>
            <person name="Culley D."/>
            <person name="Crous P.W."/>
            <person name="Fauchery L."/>
            <person name="Girlanda M."/>
            <person name="Hayes R.D."/>
            <person name="Keri Z."/>
            <person name="LaButti K."/>
            <person name="Lipzen A."/>
            <person name="Lombard V."/>
            <person name="Magnuson J."/>
            <person name="Maillard F."/>
            <person name="Murat C."/>
            <person name="Nolan M."/>
            <person name="Ohm R.A."/>
            <person name="Pangilinan J."/>
            <person name="Pereira M.F."/>
            <person name="Perotto S."/>
            <person name="Peter M."/>
            <person name="Pfister S."/>
            <person name="Riley R."/>
            <person name="Sitrit Y."/>
            <person name="Stielow J.B."/>
            <person name="Szollosi G."/>
            <person name="Zifcakova L."/>
            <person name="Stursova M."/>
            <person name="Spatafora J.W."/>
            <person name="Tedersoo L."/>
            <person name="Vaario L.M."/>
            <person name="Yamada A."/>
            <person name="Yan M."/>
            <person name="Wang P."/>
            <person name="Xu J."/>
            <person name="Bruns T."/>
            <person name="Baldrian P."/>
            <person name="Vilgalys R."/>
            <person name="Dunand C."/>
            <person name="Henrissat B."/>
            <person name="Grigoriev I.V."/>
            <person name="Hibbett D."/>
            <person name="Nagy L.G."/>
            <person name="Martin F.M."/>
        </authorList>
    </citation>
    <scope>NUCLEOTIDE SEQUENCE</scope>
    <source>
        <strain evidence="1">UH-Tt-Lm1</strain>
    </source>
</reference>
<dbReference type="EMBL" id="WIUZ02000004">
    <property type="protein sequence ID" value="KAF9787934.1"/>
    <property type="molecule type" value="Genomic_DNA"/>
</dbReference>
<organism evidence="1 2">
    <name type="scientific">Thelephora terrestris</name>
    <dbReference type="NCBI Taxonomy" id="56493"/>
    <lineage>
        <taxon>Eukaryota</taxon>
        <taxon>Fungi</taxon>
        <taxon>Dikarya</taxon>
        <taxon>Basidiomycota</taxon>
        <taxon>Agaricomycotina</taxon>
        <taxon>Agaricomycetes</taxon>
        <taxon>Thelephorales</taxon>
        <taxon>Thelephoraceae</taxon>
        <taxon>Thelephora</taxon>
    </lineage>
</organism>
<sequence>MNPGFGPSSVRKSPSQLFVEAIRIRLGCQISTLRKHNSCQALSPHLDCAQIRSRVENLFEPAPARSRFNFNVPAAFARPTLPAESVSSGFSPALGIGRKNAPFHAAAPPDSRVTGISCTGLRECILLLRSCRAGAQRRVPVERNAFSKIGVATFPQHYFCHNLPSMIKLSSWLDQARHKGRTVLCLSFSWFVQPSVRTGD</sequence>
<accession>A0A9P6HIP3</accession>
<gene>
    <name evidence="1" type="ORF">BJ322DRAFT_1046065</name>
</gene>
<proteinExistence type="predicted"/>
<dbReference type="Proteomes" id="UP000736335">
    <property type="component" value="Unassembled WGS sequence"/>
</dbReference>
<protein>
    <submittedName>
        <fullName evidence="1">Uncharacterized protein</fullName>
    </submittedName>
</protein>
<reference evidence="1" key="2">
    <citation type="submission" date="2020-11" db="EMBL/GenBank/DDBJ databases">
        <authorList>
            <consortium name="DOE Joint Genome Institute"/>
            <person name="Kuo A."/>
            <person name="Miyauchi S."/>
            <person name="Kiss E."/>
            <person name="Drula E."/>
            <person name="Kohler A."/>
            <person name="Sanchez-Garcia M."/>
            <person name="Andreopoulos B."/>
            <person name="Barry K.W."/>
            <person name="Bonito G."/>
            <person name="Buee M."/>
            <person name="Carver A."/>
            <person name="Chen C."/>
            <person name="Cichocki N."/>
            <person name="Clum A."/>
            <person name="Culley D."/>
            <person name="Crous P.W."/>
            <person name="Fauchery L."/>
            <person name="Girlanda M."/>
            <person name="Hayes R."/>
            <person name="Keri Z."/>
            <person name="Labutti K."/>
            <person name="Lipzen A."/>
            <person name="Lombard V."/>
            <person name="Magnuson J."/>
            <person name="Maillard F."/>
            <person name="Morin E."/>
            <person name="Murat C."/>
            <person name="Nolan M."/>
            <person name="Ohm R."/>
            <person name="Pangilinan J."/>
            <person name="Pereira M."/>
            <person name="Perotto S."/>
            <person name="Peter M."/>
            <person name="Riley R."/>
            <person name="Sitrit Y."/>
            <person name="Stielow B."/>
            <person name="Szollosi G."/>
            <person name="Zifcakova L."/>
            <person name="Stursova M."/>
            <person name="Spatafora J.W."/>
            <person name="Tedersoo L."/>
            <person name="Vaario L.-M."/>
            <person name="Yamada A."/>
            <person name="Yan M."/>
            <person name="Wang P."/>
            <person name="Xu J."/>
            <person name="Bruns T."/>
            <person name="Baldrian P."/>
            <person name="Vilgalys R."/>
            <person name="Henrissat B."/>
            <person name="Grigoriev I.V."/>
            <person name="Hibbett D."/>
            <person name="Nagy L.G."/>
            <person name="Martin F.M."/>
        </authorList>
    </citation>
    <scope>NUCLEOTIDE SEQUENCE</scope>
    <source>
        <strain evidence="1">UH-Tt-Lm1</strain>
    </source>
</reference>
<name>A0A9P6HIP3_9AGAM</name>
<keyword evidence="2" id="KW-1185">Reference proteome</keyword>
<evidence type="ECO:0000313" key="1">
    <source>
        <dbReference type="EMBL" id="KAF9787934.1"/>
    </source>
</evidence>
<evidence type="ECO:0000313" key="2">
    <source>
        <dbReference type="Proteomes" id="UP000736335"/>
    </source>
</evidence>